<proteinExistence type="predicted"/>
<evidence type="ECO:0000313" key="2">
    <source>
        <dbReference type="Proteomes" id="UP000725002"/>
    </source>
</evidence>
<reference evidence="1" key="1">
    <citation type="submission" date="2020-10" db="EMBL/GenBank/DDBJ databases">
        <authorList>
            <person name="Gilroy R."/>
        </authorList>
    </citation>
    <scope>NUCLEOTIDE SEQUENCE</scope>
    <source>
        <strain evidence="1">G3-8215</strain>
    </source>
</reference>
<dbReference type="EMBL" id="JADILV010000025">
    <property type="protein sequence ID" value="MBO8483285.1"/>
    <property type="molecule type" value="Genomic_DNA"/>
</dbReference>
<reference evidence="1" key="2">
    <citation type="journal article" date="2021" name="PeerJ">
        <title>Extensive microbial diversity within the chicken gut microbiome revealed by metagenomics and culture.</title>
        <authorList>
            <person name="Gilroy R."/>
            <person name="Ravi A."/>
            <person name="Getino M."/>
            <person name="Pursley I."/>
            <person name="Horton D.L."/>
            <person name="Alikhan N.F."/>
            <person name="Baker D."/>
            <person name="Gharbi K."/>
            <person name="Hall N."/>
            <person name="Watson M."/>
            <person name="Adriaenssens E.M."/>
            <person name="Foster-Nyarko E."/>
            <person name="Jarju S."/>
            <person name="Secka A."/>
            <person name="Antonio M."/>
            <person name="Oren A."/>
            <person name="Chaudhuri R.R."/>
            <person name="La Ragione R."/>
            <person name="Hildebrand F."/>
            <person name="Pallen M.J."/>
        </authorList>
    </citation>
    <scope>NUCLEOTIDE SEQUENCE</scope>
    <source>
        <strain evidence="1">G3-8215</strain>
    </source>
</reference>
<protein>
    <submittedName>
        <fullName evidence="1">Uncharacterized protein</fullName>
    </submittedName>
</protein>
<comment type="caution">
    <text evidence="1">The sequence shown here is derived from an EMBL/GenBank/DDBJ whole genome shotgun (WGS) entry which is preliminary data.</text>
</comment>
<dbReference type="Proteomes" id="UP000725002">
    <property type="component" value="Unassembled WGS sequence"/>
</dbReference>
<dbReference type="AlphaFoldDB" id="A0A940DR63"/>
<accession>A0A940DR63</accession>
<sequence length="90" mass="10648">MQRTCKTPIDRLKELMTRNGLKIMEIGTNHLRVFCNGKKLFEYYPVSMKLFDYKEWHQLTYPTPFNGMGTWATEIQGITDSLRSRQEARS</sequence>
<name>A0A940DR63_9BACT</name>
<gene>
    <name evidence="1" type="ORF">IAB75_04125</name>
</gene>
<evidence type="ECO:0000313" key="1">
    <source>
        <dbReference type="EMBL" id="MBO8483285.1"/>
    </source>
</evidence>
<organism evidence="1 2">
    <name type="scientific">Candidatus Cryptobacteroides avicola</name>
    <dbReference type="NCBI Taxonomy" id="2840757"/>
    <lineage>
        <taxon>Bacteria</taxon>
        <taxon>Pseudomonadati</taxon>
        <taxon>Bacteroidota</taxon>
        <taxon>Bacteroidia</taxon>
        <taxon>Bacteroidales</taxon>
        <taxon>Candidatus Cryptobacteroides</taxon>
    </lineage>
</organism>